<dbReference type="GO" id="GO:0000479">
    <property type="term" value="P:endonucleolytic cleavage of tricistronic rRNA transcript (SSU-rRNA, 5.8S rRNA, LSU-rRNA)"/>
    <property type="evidence" value="ECO:0007669"/>
    <property type="project" value="TreeGrafter"/>
</dbReference>
<feature type="region of interest" description="Disordered" evidence="1">
    <location>
        <begin position="20"/>
        <end position="47"/>
    </location>
</feature>
<dbReference type="GO" id="GO:0005634">
    <property type="term" value="C:nucleus"/>
    <property type="evidence" value="ECO:0007669"/>
    <property type="project" value="InterPro"/>
</dbReference>
<dbReference type="SMART" id="SM00785">
    <property type="entry name" value="AARP2CN"/>
    <property type="match status" value="1"/>
</dbReference>
<dbReference type="PANTHER" id="PTHR12858">
    <property type="entry name" value="RIBOSOME BIOGENESIS PROTEIN"/>
    <property type="match status" value="1"/>
</dbReference>
<dbReference type="GO" id="GO:0034511">
    <property type="term" value="F:U3 snoRNA binding"/>
    <property type="evidence" value="ECO:0007669"/>
    <property type="project" value="TreeGrafter"/>
</dbReference>
<reference evidence="3 4" key="1">
    <citation type="submission" date="2024-05" db="EMBL/GenBank/DDBJ databases">
        <title>Haplotype-resolved chromosome-level genome assembly of Huyou (Citrus changshanensis).</title>
        <authorList>
            <person name="Miao C."/>
            <person name="Chen W."/>
            <person name="Wu Y."/>
            <person name="Wang L."/>
            <person name="Zhao S."/>
            <person name="Grierson D."/>
            <person name="Xu C."/>
            <person name="Chen K."/>
        </authorList>
    </citation>
    <scope>NUCLEOTIDE SEQUENCE [LARGE SCALE GENOMIC DNA]</scope>
    <source>
        <strain evidence="3">01-14</strain>
        <tissue evidence="3">Leaf</tissue>
    </source>
</reference>
<comment type="caution">
    <text evidence="3">The sequence shown here is derived from an EMBL/GenBank/DDBJ whole genome shotgun (WGS) entry which is preliminary data.</text>
</comment>
<dbReference type="EMBL" id="JBCGBO010000025">
    <property type="protein sequence ID" value="KAK9175452.1"/>
    <property type="molecule type" value="Genomic_DNA"/>
</dbReference>
<proteinExistence type="predicted"/>
<name>A0AAP0LK09_9ROSI</name>
<evidence type="ECO:0000256" key="1">
    <source>
        <dbReference type="SAM" id="MobiDB-lite"/>
    </source>
</evidence>
<dbReference type="GO" id="GO:0000462">
    <property type="term" value="P:maturation of SSU-rRNA from tricistronic rRNA transcript (SSU-rRNA, 5.8S rRNA, LSU-rRNA)"/>
    <property type="evidence" value="ECO:0007669"/>
    <property type="project" value="TreeGrafter"/>
</dbReference>
<evidence type="ECO:0000259" key="2">
    <source>
        <dbReference type="SMART" id="SM00785"/>
    </source>
</evidence>
<evidence type="ECO:0000313" key="4">
    <source>
        <dbReference type="Proteomes" id="UP001428341"/>
    </source>
</evidence>
<dbReference type="Gene3D" id="3.40.50.300">
    <property type="entry name" value="P-loop containing nucleotide triphosphate hydrolases"/>
    <property type="match status" value="1"/>
</dbReference>
<dbReference type="Pfam" id="PF08142">
    <property type="entry name" value="AARP2CN"/>
    <property type="match status" value="1"/>
</dbReference>
<accession>A0AAP0LK09</accession>
<feature type="domain" description="AARP2CN" evidence="2">
    <location>
        <begin position="153"/>
        <end position="244"/>
    </location>
</feature>
<dbReference type="InterPro" id="IPR000795">
    <property type="entry name" value="T_Tr_GTP-bd_dom"/>
</dbReference>
<dbReference type="SUPFAM" id="SSF52540">
    <property type="entry name" value="P-loop containing nucleoside triphosphate hydrolases"/>
    <property type="match status" value="1"/>
</dbReference>
<dbReference type="InterPro" id="IPR027417">
    <property type="entry name" value="P-loop_NTPase"/>
</dbReference>
<organism evidence="3 4">
    <name type="scientific">Citrus x changshan-huyou</name>
    <dbReference type="NCBI Taxonomy" id="2935761"/>
    <lineage>
        <taxon>Eukaryota</taxon>
        <taxon>Viridiplantae</taxon>
        <taxon>Streptophyta</taxon>
        <taxon>Embryophyta</taxon>
        <taxon>Tracheophyta</taxon>
        <taxon>Spermatophyta</taxon>
        <taxon>Magnoliopsida</taxon>
        <taxon>eudicotyledons</taxon>
        <taxon>Gunneridae</taxon>
        <taxon>Pentapetalae</taxon>
        <taxon>rosids</taxon>
        <taxon>malvids</taxon>
        <taxon>Sapindales</taxon>
        <taxon>Rutaceae</taxon>
        <taxon>Aurantioideae</taxon>
        <taxon>Citrus</taxon>
    </lineage>
</organism>
<dbReference type="InterPro" id="IPR012948">
    <property type="entry name" value="AARP2CN"/>
</dbReference>
<evidence type="ECO:0000313" key="3">
    <source>
        <dbReference type="EMBL" id="KAK9175452.1"/>
    </source>
</evidence>
<dbReference type="AlphaFoldDB" id="A0AAP0LK09"/>
<dbReference type="PANTHER" id="PTHR12858:SF2">
    <property type="entry name" value="RIBOSOME BIOGENESIS PROTEIN BMS1 HOMOLOG"/>
    <property type="match status" value="1"/>
</dbReference>
<dbReference type="GO" id="GO:0005525">
    <property type="term" value="F:GTP binding"/>
    <property type="evidence" value="ECO:0007669"/>
    <property type="project" value="InterPro"/>
</dbReference>
<dbReference type="GO" id="GO:0003924">
    <property type="term" value="F:GTPase activity"/>
    <property type="evidence" value="ECO:0007669"/>
    <property type="project" value="InterPro"/>
</dbReference>
<dbReference type="Pfam" id="PF00009">
    <property type="entry name" value="GTP_EFTU"/>
    <property type="match status" value="1"/>
</dbReference>
<protein>
    <recommendedName>
        <fullName evidence="2">AARP2CN domain-containing protein</fullName>
    </recommendedName>
</protein>
<dbReference type="GO" id="GO:0030686">
    <property type="term" value="C:90S preribosome"/>
    <property type="evidence" value="ECO:0007669"/>
    <property type="project" value="TreeGrafter"/>
</dbReference>
<keyword evidence="4" id="KW-1185">Reference proteome</keyword>
<dbReference type="Proteomes" id="UP001428341">
    <property type="component" value="Unassembled WGS sequence"/>
</dbReference>
<sequence>MKLQPHKAYRTRQSGSSAFGFTSSVKAKRSQMRATEKEQRRLHIPTIDRSYGEPPPYVVVVQEPPRHKVPEVRGPVTVVSGKKRQLQFLDCPNDINGMIDCAKIADLALLLIDASHGFEMETFEFLNLMQNHGLPMFMGVLTHLDKFKCTKTDICNLTKFISVKKFPSLHWRTCRPYVVVDRFEDVTPPERVHMNNKCDRNITIYGYLRGCNLKKGTKSCNLHGMLVSMTALKFSWGTGLADPCPLPSAAKKKGLRDKEKLFYAPMSGLGDLLYDKDADKEANILSSSLLPGKAQDVGEMLVKLFQNTKYSIDEKFEKSFISVFGRKPNISSDATNNAKIWMMIQIILMTSSIKLRK</sequence>
<dbReference type="InterPro" id="IPR039761">
    <property type="entry name" value="Bms1/Tsr1"/>
</dbReference>
<gene>
    <name evidence="3" type="ORF">WN944_027459</name>
</gene>